<gene>
    <name evidence="16" type="primary">LOC108038106</name>
    <name evidence="14" type="synonym">108038106</name>
</gene>
<evidence type="ECO:0000256" key="6">
    <source>
        <dbReference type="ARBA" id="ARBA00023211"/>
    </source>
</evidence>
<dbReference type="SUPFAM" id="SSF56300">
    <property type="entry name" value="Metallo-dependent phosphatases"/>
    <property type="match status" value="1"/>
</dbReference>
<dbReference type="EC" id="3.1.3.16" evidence="11"/>
<reference evidence="14" key="3">
    <citation type="submission" date="2025-05" db="UniProtKB">
        <authorList>
            <consortium name="EnsemblMetazoa"/>
        </authorList>
    </citation>
    <scope>IDENTIFICATION</scope>
</reference>
<dbReference type="GO" id="GO:0031143">
    <property type="term" value="C:pseudopodium"/>
    <property type="evidence" value="ECO:0007669"/>
    <property type="project" value="UniProtKB-SubCell"/>
</dbReference>
<dbReference type="AlphaFoldDB" id="A0A6P4E4Y8"/>
<dbReference type="InterPro" id="IPR050341">
    <property type="entry name" value="PP1_catalytic_subunit"/>
</dbReference>
<sequence length="352" mass="39656">MSRRPTSVMASGKEAAKSSADKDEKNRLAHLDAIINQLKNQTLGSRRAGNLSESTLAYICSTSRELFLSQPMLLELSAPVKICGDLHGQFRDLLRIFQQCGIPPASNYLFLGDYVDRGQYSVETLTLLLTYKLRYPETFFLLRGNHESADVNRVYGFFDECKRRYSVKLWRTFVDCYDCMPVAAIVADRIFCVHGGLSPDLKNLDDIRRLHRPTDVPSDGLLCDLLWSDPDETTGTWEANDRGVSFTFGTGIVEGFLLQYKFNLIVRAHQVVEDGYEFFADRQLVTIFSAPNYCNIFDNSGAVLVVDHNLVCHFIIIRPRPMMRALPFESDSGSQTPPTGGPPPSAKEKKVY</sequence>
<reference evidence="15" key="1">
    <citation type="journal article" date="2021" name="Elife">
        <title>Highly contiguous assemblies of 101 drosophilid genomes.</title>
        <authorList>
            <person name="Kim B.Y."/>
            <person name="Wang J.R."/>
            <person name="Miller D.E."/>
            <person name="Barmina O."/>
            <person name="Delaney E."/>
            <person name="Thompson A."/>
            <person name="Comeault A.A."/>
            <person name="Peede D."/>
            <person name="D'Agostino E.R."/>
            <person name="Pelaez J."/>
            <person name="Aguilar J.M."/>
            <person name="Haji D."/>
            <person name="Matsunaga T."/>
            <person name="Armstrong E.E."/>
            <person name="Zych M."/>
            <person name="Ogawa Y."/>
            <person name="Stamenkovic-Radak M."/>
            <person name="Jelic M."/>
            <person name="Veselinovic M.S."/>
            <person name="Tanaskovic M."/>
            <person name="Eric P."/>
            <person name="Gao J.J."/>
            <person name="Katoh T.K."/>
            <person name="Toda M.J."/>
            <person name="Watabe H."/>
            <person name="Watada M."/>
            <person name="Davis J.S."/>
            <person name="Moyle L.C."/>
            <person name="Manoli G."/>
            <person name="Bertolini E."/>
            <person name="Kostal V."/>
            <person name="Hawley R.S."/>
            <person name="Takahashi A."/>
            <person name="Jones C.D."/>
            <person name="Price D.K."/>
            <person name="Whiteman N."/>
            <person name="Kopp A."/>
            <person name="Matute D.R."/>
            <person name="Petrov D.A."/>
        </authorList>
    </citation>
    <scope>NUCLEOTIDE SEQUENCE [LARGE SCALE GENOMIC DNA]</scope>
</reference>
<protein>
    <recommendedName>
        <fullName evidence="11">Serine/threonine-protein phosphatase</fullName>
        <ecNumber evidence="11">3.1.3.16</ecNumber>
    </recommendedName>
</protein>
<feature type="region of interest" description="Disordered" evidence="12">
    <location>
        <begin position="327"/>
        <end position="352"/>
    </location>
</feature>
<reference evidence="16" key="2">
    <citation type="submission" date="2025-04" db="UniProtKB">
        <authorList>
            <consortium name="RefSeq"/>
        </authorList>
    </citation>
    <scope>IDENTIFICATION</scope>
</reference>
<feature type="region of interest" description="Disordered" evidence="12">
    <location>
        <begin position="1"/>
        <end position="23"/>
    </location>
</feature>
<dbReference type="InterPro" id="IPR004843">
    <property type="entry name" value="Calcineurin-like_PHP"/>
</dbReference>
<evidence type="ECO:0000256" key="4">
    <source>
        <dbReference type="ARBA" id="ARBA00022801"/>
    </source>
</evidence>
<dbReference type="PROSITE" id="PS00125">
    <property type="entry name" value="SER_THR_PHOSPHATASE"/>
    <property type="match status" value="1"/>
</dbReference>
<name>A0A6P4E4Y8_DRORH</name>
<dbReference type="GO" id="GO:0031272">
    <property type="term" value="P:regulation of pseudopodium assembly"/>
    <property type="evidence" value="ECO:0007669"/>
    <property type="project" value="UniProtKB-ARBA"/>
</dbReference>
<evidence type="ECO:0000256" key="5">
    <source>
        <dbReference type="ARBA" id="ARBA00022912"/>
    </source>
</evidence>
<comment type="subcellular location">
    <subcellularLocation>
        <location evidence="7">Cell projection</location>
        <location evidence="7">Pseudopodium</location>
    </subcellularLocation>
</comment>
<dbReference type="InterPro" id="IPR031675">
    <property type="entry name" value="STPPase_N"/>
</dbReference>
<dbReference type="Proteomes" id="UP001652680">
    <property type="component" value="Unassembled WGS sequence"/>
</dbReference>
<evidence type="ECO:0000256" key="8">
    <source>
        <dbReference type="ARBA" id="ARBA00047761"/>
    </source>
</evidence>
<dbReference type="Gene3D" id="3.60.21.10">
    <property type="match status" value="1"/>
</dbReference>
<dbReference type="PANTHER" id="PTHR11668:SF300">
    <property type="entry name" value="SERINE_THREONINE-PROTEIN PHOSPHATASE"/>
    <property type="match status" value="1"/>
</dbReference>
<keyword evidence="4 11" id="KW-0378">Hydrolase</keyword>
<evidence type="ECO:0000313" key="15">
    <source>
        <dbReference type="Proteomes" id="UP001652680"/>
    </source>
</evidence>
<dbReference type="InterPro" id="IPR029052">
    <property type="entry name" value="Metallo-depent_PP-like"/>
</dbReference>
<dbReference type="PRINTS" id="PR00114">
    <property type="entry name" value="STPHPHTASE"/>
</dbReference>
<dbReference type="RefSeq" id="XP_016970313.1">
    <property type="nucleotide sequence ID" value="XM_017114824.1"/>
</dbReference>
<keyword evidence="5" id="KW-0904">Protein phosphatase</keyword>
<feature type="compositionally biased region" description="Basic and acidic residues" evidence="12">
    <location>
        <begin position="14"/>
        <end position="23"/>
    </location>
</feature>
<dbReference type="GO" id="GO:0018991">
    <property type="term" value="P:egg-laying behavior"/>
    <property type="evidence" value="ECO:0007669"/>
    <property type="project" value="UniProtKB-ARBA"/>
</dbReference>
<keyword evidence="6" id="KW-0464">Manganese</keyword>
<keyword evidence="3" id="KW-0479">Metal-binding</keyword>
<evidence type="ECO:0000256" key="10">
    <source>
        <dbReference type="ARBA" id="ARBA00054219"/>
    </source>
</evidence>
<evidence type="ECO:0000313" key="16">
    <source>
        <dbReference type="RefSeq" id="XP_016970313.1"/>
    </source>
</evidence>
<evidence type="ECO:0000256" key="7">
    <source>
        <dbReference type="ARBA" id="ARBA00037818"/>
    </source>
</evidence>
<dbReference type="SMART" id="SM00156">
    <property type="entry name" value="PP2Ac"/>
    <property type="match status" value="1"/>
</dbReference>
<dbReference type="GO" id="GO:0004722">
    <property type="term" value="F:protein serine/threonine phosphatase activity"/>
    <property type="evidence" value="ECO:0007669"/>
    <property type="project" value="UniProtKB-EC"/>
</dbReference>
<dbReference type="Pfam" id="PF00149">
    <property type="entry name" value="Metallophos"/>
    <property type="match status" value="1"/>
</dbReference>
<comment type="function">
    <text evidence="10">Probable phosphatase which plays a redundant role with gsp-4 in spermatogenesis by regulating sister chromatid segregation during meiosis. In addition, involved in sperm motility by controlling the dynamic disassembly of major sperm proteins (MSP) in the spermatozoan pseudopodium.</text>
</comment>
<evidence type="ECO:0000256" key="11">
    <source>
        <dbReference type="RuleBase" id="RU004273"/>
    </source>
</evidence>
<evidence type="ECO:0000256" key="9">
    <source>
        <dbReference type="ARBA" id="ARBA00048336"/>
    </source>
</evidence>
<dbReference type="GO" id="GO:0005737">
    <property type="term" value="C:cytoplasm"/>
    <property type="evidence" value="ECO:0007669"/>
    <property type="project" value="TreeGrafter"/>
</dbReference>
<evidence type="ECO:0000313" key="14">
    <source>
        <dbReference type="EnsemblMetazoa" id="XP_016970313.1"/>
    </source>
</evidence>
<evidence type="ECO:0000259" key="13">
    <source>
        <dbReference type="PROSITE" id="PS00125"/>
    </source>
</evidence>
<organism evidence="16">
    <name type="scientific">Drosophila rhopaloa</name>
    <name type="common">Fruit fly</name>
    <dbReference type="NCBI Taxonomy" id="1041015"/>
    <lineage>
        <taxon>Eukaryota</taxon>
        <taxon>Metazoa</taxon>
        <taxon>Ecdysozoa</taxon>
        <taxon>Arthropoda</taxon>
        <taxon>Hexapoda</taxon>
        <taxon>Insecta</taxon>
        <taxon>Pterygota</taxon>
        <taxon>Neoptera</taxon>
        <taxon>Endopterygota</taxon>
        <taxon>Diptera</taxon>
        <taxon>Brachycera</taxon>
        <taxon>Muscomorpha</taxon>
        <taxon>Ephydroidea</taxon>
        <taxon>Drosophilidae</taxon>
        <taxon>Drosophila</taxon>
        <taxon>Sophophora</taxon>
    </lineage>
</organism>
<dbReference type="OMA" id="CYDCMPV"/>
<comment type="similarity">
    <text evidence="2 11">Belongs to the PPP phosphatase family.</text>
</comment>
<evidence type="ECO:0000256" key="1">
    <source>
        <dbReference type="ARBA" id="ARBA00001936"/>
    </source>
</evidence>
<dbReference type="InterPro" id="IPR006186">
    <property type="entry name" value="Ser/Thr-sp_prot-phosphatase"/>
</dbReference>
<dbReference type="GO" id="GO:0007060">
    <property type="term" value="P:male meiosis chromosome segregation"/>
    <property type="evidence" value="ECO:0007669"/>
    <property type="project" value="UniProtKB-ARBA"/>
</dbReference>
<dbReference type="PANTHER" id="PTHR11668">
    <property type="entry name" value="SERINE/THREONINE PROTEIN PHOSPHATASE"/>
    <property type="match status" value="1"/>
</dbReference>
<proteinExistence type="inferred from homology"/>
<feature type="domain" description="Serine/threonine specific protein phosphatases" evidence="13">
    <location>
        <begin position="142"/>
        <end position="147"/>
    </location>
</feature>
<accession>A0A6P4E4Y8</accession>
<dbReference type="GO" id="GO:0097723">
    <property type="term" value="P:amoeboid sperm motility"/>
    <property type="evidence" value="ECO:0007669"/>
    <property type="project" value="UniProtKB-ARBA"/>
</dbReference>
<keyword evidence="15" id="KW-1185">Reference proteome</keyword>
<comment type="cofactor">
    <cofactor evidence="1">
        <name>Mn(2+)</name>
        <dbReference type="ChEBI" id="CHEBI:29035"/>
    </cofactor>
</comment>
<evidence type="ECO:0000256" key="3">
    <source>
        <dbReference type="ARBA" id="ARBA00022723"/>
    </source>
</evidence>
<comment type="catalytic activity">
    <reaction evidence="9 11">
        <text>O-phospho-L-threonyl-[protein] + H2O = L-threonyl-[protein] + phosphate</text>
        <dbReference type="Rhea" id="RHEA:47004"/>
        <dbReference type="Rhea" id="RHEA-COMP:11060"/>
        <dbReference type="Rhea" id="RHEA-COMP:11605"/>
        <dbReference type="ChEBI" id="CHEBI:15377"/>
        <dbReference type="ChEBI" id="CHEBI:30013"/>
        <dbReference type="ChEBI" id="CHEBI:43474"/>
        <dbReference type="ChEBI" id="CHEBI:61977"/>
        <dbReference type="EC" id="3.1.3.16"/>
    </reaction>
</comment>
<dbReference type="FunFam" id="3.60.21.10:FF:000026">
    <property type="entry name" value="Serine/threonine-protein phosphatase"/>
    <property type="match status" value="1"/>
</dbReference>
<dbReference type="GeneID" id="108038106"/>
<evidence type="ECO:0000256" key="12">
    <source>
        <dbReference type="SAM" id="MobiDB-lite"/>
    </source>
</evidence>
<evidence type="ECO:0000256" key="2">
    <source>
        <dbReference type="ARBA" id="ARBA00008294"/>
    </source>
</evidence>
<dbReference type="GO" id="GO:0005634">
    <property type="term" value="C:nucleus"/>
    <property type="evidence" value="ECO:0007669"/>
    <property type="project" value="TreeGrafter"/>
</dbReference>
<dbReference type="Pfam" id="PF16891">
    <property type="entry name" value="STPPase_N"/>
    <property type="match status" value="1"/>
</dbReference>
<dbReference type="OrthoDB" id="7804721at2759"/>
<comment type="catalytic activity">
    <reaction evidence="8">
        <text>O-phospho-L-seryl-[protein] + H2O = L-seryl-[protein] + phosphate</text>
        <dbReference type="Rhea" id="RHEA:20629"/>
        <dbReference type="Rhea" id="RHEA-COMP:9863"/>
        <dbReference type="Rhea" id="RHEA-COMP:11604"/>
        <dbReference type="ChEBI" id="CHEBI:15377"/>
        <dbReference type="ChEBI" id="CHEBI:29999"/>
        <dbReference type="ChEBI" id="CHEBI:43474"/>
        <dbReference type="ChEBI" id="CHEBI:83421"/>
        <dbReference type="EC" id="3.1.3.16"/>
    </reaction>
</comment>
<dbReference type="EnsemblMetazoa" id="XM_017114824.1">
    <property type="protein sequence ID" value="XP_016970313.1"/>
    <property type="gene ID" value="LOC108038106"/>
</dbReference>
<dbReference type="GO" id="GO:0046872">
    <property type="term" value="F:metal ion binding"/>
    <property type="evidence" value="ECO:0007669"/>
    <property type="project" value="UniProtKB-KW"/>
</dbReference>
<dbReference type="CTD" id="44148"/>